<keyword evidence="1" id="KW-0732">Signal</keyword>
<organism evidence="2 3">
    <name type="scientific">Bacteroides reticulotermitis</name>
    <dbReference type="NCBI Taxonomy" id="1133319"/>
    <lineage>
        <taxon>Bacteria</taxon>
        <taxon>Pseudomonadati</taxon>
        <taxon>Bacteroidota</taxon>
        <taxon>Bacteroidia</taxon>
        <taxon>Bacteroidales</taxon>
        <taxon>Bacteroidaceae</taxon>
        <taxon>Bacteroides</taxon>
    </lineage>
</organism>
<evidence type="ECO:0000313" key="3">
    <source>
        <dbReference type="Proteomes" id="UP000560658"/>
    </source>
</evidence>
<accession>A0A840CW89</accession>
<dbReference type="RefSeq" id="WP_044164800.1">
    <property type="nucleotide sequence ID" value="NZ_JACIER010000008.1"/>
</dbReference>
<reference evidence="2" key="1">
    <citation type="submission" date="2020-08" db="EMBL/GenBank/DDBJ databases">
        <title>Genomic Encyclopedia of Type Strains, Phase IV (KMG-IV): sequencing the most valuable type-strain genomes for metagenomic binning, comparative biology and taxonomic classification.</title>
        <authorList>
            <person name="Goeker M."/>
        </authorList>
    </citation>
    <scope>NUCLEOTIDE SEQUENCE [LARGE SCALE GENOMIC DNA]</scope>
    <source>
        <strain evidence="2">DSM 105720</strain>
    </source>
</reference>
<feature type="chain" id="PRO_5032307845" description="Acetylxylan esterase" evidence="1">
    <location>
        <begin position="25"/>
        <end position="250"/>
    </location>
</feature>
<gene>
    <name evidence="2" type="ORF">GGR06_002141</name>
</gene>
<dbReference type="AlphaFoldDB" id="A0A840CW89"/>
<name>A0A840CW89_9BACE</name>
<feature type="signal peptide" evidence="1">
    <location>
        <begin position="1"/>
        <end position="24"/>
    </location>
</feature>
<keyword evidence="3" id="KW-1185">Reference proteome</keyword>
<evidence type="ECO:0000256" key="1">
    <source>
        <dbReference type="SAM" id="SignalP"/>
    </source>
</evidence>
<proteinExistence type="predicted"/>
<dbReference type="Proteomes" id="UP000560658">
    <property type="component" value="Unassembled WGS sequence"/>
</dbReference>
<protein>
    <recommendedName>
        <fullName evidence="4">Acetylxylan esterase</fullName>
    </recommendedName>
</protein>
<comment type="caution">
    <text evidence="2">The sequence shown here is derived from an EMBL/GenBank/DDBJ whole genome shotgun (WGS) entry which is preliminary data.</text>
</comment>
<evidence type="ECO:0000313" key="2">
    <source>
        <dbReference type="EMBL" id="MBB4044347.1"/>
    </source>
</evidence>
<dbReference type="EMBL" id="JACIER010000008">
    <property type="protein sequence ID" value="MBB4044347.1"/>
    <property type="molecule type" value="Genomic_DNA"/>
</dbReference>
<sequence length="250" mass="28115">MKIFNRKKGLEACLALMLCLPAAAQQTGANPLSGGFPPRQAYKIQTPTFLADYFSQASPGAVMPDDKGFIRRWLLLEPIEKPNRTNTIFTDSYLRQAFDTLYFHNQFTVLPQDGEKVKVGKQRLTWHALDSKLYNVKLYRLAAALKKPVYGVLFWAVTIIDCPEEISEVRLSAGSNSASTWWLNGEQVLLLSGDRRMVVDDGQSRRLTLKKGRNILRGAIINGPGMSDFCVRFLHEDGTPVKNITIITHQ</sequence>
<evidence type="ECO:0008006" key="4">
    <source>
        <dbReference type="Google" id="ProtNLM"/>
    </source>
</evidence>